<evidence type="ECO:0000256" key="9">
    <source>
        <dbReference type="SAM" id="Phobius"/>
    </source>
</evidence>
<keyword evidence="4" id="KW-0808">Transferase</keyword>
<feature type="transmembrane region" description="Helical" evidence="9">
    <location>
        <begin position="52"/>
        <end position="70"/>
    </location>
</feature>
<keyword evidence="9" id="KW-0812">Transmembrane</keyword>
<dbReference type="GO" id="GO:0005524">
    <property type="term" value="F:ATP binding"/>
    <property type="evidence" value="ECO:0007669"/>
    <property type="project" value="UniProtKB-KW"/>
</dbReference>
<dbReference type="Pfam" id="PF23539">
    <property type="entry name" value="DUF7134"/>
    <property type="match status" value="1"/>
</dbReference>
<feature type="transmembrane region" description="Helical" evidence="9">
    <location>
        <begin position="76"/>
        <end position="102"/>
    </location>
</feature>
<protein>
    <recommendedName>
        <fullName evidence="2">histidine kinase</fullName>
        <ecNumber evidence="2">2.7.13.3</ecNumber>
    </recommendedName>
</protein>
<dbReference type="AlphaFoldDB" id="A0A6N9YRG7"/>
<dbReference type="EMBL" id="JAAGOB010000012">
    <property type="protein sequence ID" value="NED97574.1"/>
    <property type="molecule type" value="Genomic_DNA"/>
</dbReference>
<accession>A0A6N9YRG7</accession>
<gene>
    <name evidence="12" type="ORF">G1H11_19945</name>
</gene>
<dbReference type="Pfam" id="PF07730">
    <property type="entry name" value="HisKA_3"/>
    <property type="match status" value="1"/>
</dbReference>
<feature type="transmembrane region" description="Helical" evidence="9">
    <location>
        <begin position="23"/>
        <end position="45"/>
    </location>
</feature>
<name>A0A6N9YRG7_9ACTN</name>
<feature type="domain" description="DUF7134" evidence="11">
    <location>
        <begin position="21"/>
        <end position="162"/>
    </location>
</feature>
<keyword evidence="7" id="KW-0067">ATP-binding</keyword>
<evidence type="ECO:0000256" key="3">
    <source>
        <dbReference type="ARBA" id="ARBA00022553"/>
    </source>
</evidence>
<keyword evidence="5" id="KW-0547">Nucleotide-binding</keyword>
<keyword evidence="3" id="KW-0597">Phosphoprotein</keyword>
<dbReference type="GO" id="GO:0046983">
    <property type="term" value="F:protein dimerization activity"/>
    <property type="evidence" value="ECO:0007669"/>
    <property type="project" value="InterPro"/>
</dbReference>
<dbReference type="EC" id="2.7.13.3" evidence="2"/>
<dbReference type="PANTHER" id="PTHR24421">
    <property type="entry name" value="NITRATE/NITRITE SENSOR PROTEIN NARX-RELATED"/>
    <property type="match status" value="1"/>
</dbReference>
<feature type="domain" description="Signal transduction histidine kinase subgroup 3 dimerisation and phosphoacceptor" evidence="10">
    <location>
        <begin position="190"/>
        <end position="256"/>
    </location>
</feature>
<dbReference type="SUPFAM" id="SSF55874">
    <property type="entry name" value="ATPase domain of HSP90 chaperone/DNA topoisomerase II/histidine kinase"/>
    <property type="match status" value="1"/>
</dbReference>
<keyword evidence="13" id="KW-1185">Reference proteome</keyword>
<keyword evidence="6 12" id="KW-0418">Kinase</keyword>
<evidence type="ECO:0000259" key="10">
    <source>
        <dbReference type="Pfam" id="PF07730"/>
    </source>
</evidence>
<dbReference type="Gene3D" id="1.20.5.1930">
    <property type="match status" value="1"/>
</dbReference>
<organism evidence="12 13">
    <name type="scientific">Phytoactinopolyspora alkaliphila</name>
    <dbReference type="NCBI Taxonomy" id="1783498"/>
    <lineage>
        <taxon>Bacteria</taxon>
        <taxon>Bacillati</taxon>
        <taxon>Actinomycetota</taxon>
        <taxon>Actinomycetes</taxon>
        <taxon>Jiangellales</taxon>
        <taxon>Jiangellaceae</taxon>
        <taxon>Phytoactinopolyspora</taxon>
    </lineage>
</organism>
<keyword evidence="9" id="KW-1133">Transmembrane helix</keyword>
<evidence type="ECO:0000256" key="2">
    <source>
        <dbReference type="ARBA" id="ARBA00012438"/>
    </source>
</evidence>
<proteinExistence type="predicted"/>
<dbReference type="PANTHER" id="PTHR24421:SF10">
    <property type="entry name" value="NITRATE_NITRITE SENSOR PROTEIN NARQ"/>
    <property type="match status" value="1"/>
</dbReference>
<evidence type="ECO:0000259" key="11">
    <source>
        <dbReference type="Pfam" id="PF23539"/>
    </source>
</evidence>
<dbReference type="GO" id="GO:0000155">
    <property type="term" value="F:phosphorelay sensor kinase activity"/>
    <property type="evidence" value="ECO:0007669"/>
    <property type="project" value="InterPro"/>
</dbReference>
<dbReference type="InterPro" id="IPR036890">
    <property type="entry name" value="HATPase_C_sf"/>
</dbReference>
<comment type="catalytic activity">
    <reaction evidence="1">
        <text>ATP + protein L-histidine = ADP + protein N-phospho-L-histidine.</text>
        <dbReference type="EC" id="2.7.13.3"/>
    </reaction>
</comment>
<dbReference type="SUPFAM" id="SSF103473">
    <property type="entry name" value="MFS general substrate transporter"/>
    <property type="match status" value="1"/>
</dbReference>
<dbReference type="InterPro" id="IPR011712">
    <property type="entry name" value="Sig_transdc_His_kin_sub3_dim/P"/>
</dbReference>
<comment type="caution">
    <text evidence="12">The sequence shown here is derived from an EMBL/GenBank/DDBJ whole genome shotgun (WGS) entry which is preliminary data.</text>
</comment>
<keyword evidence="8" id="KW-0902">Two-component regulatory system</keyword>
<dbReference type="InterPro" id="IPR036259">
    <property type="entry name" value="MFS_trans_sf"/>
</dbReference>
<dbReference type="Proteomes" id="UP000469185">
    <property type="component" value="Unassembled WGS sequence"/>
</dbReference>
<reference evidence="12 13" key="1">
    <citation type="submission" date="2020-02" db="EMBL/GenBank/DDBJ databases">
        <authorList>
            <person name="Li X.-J."/>
            <person name="Feng X.-M."/>
        </authorList>
    </citation>
    <scope>NUCLEOTIDE SEQUENCE [LARGE SCALE GENOMIC DNA]</scope>
    <source>
        <strain evidence="12 13">CGMCC 4.7225</strain>
    </source>
</reference>
<dbReference type="InterPro" id="IPR055558">
    <property type="entry name" value="DUF7134"/>
</dbReference>
<dbReference type="InterPro" id="IPR050482">
    <property type="entry name" value="Sensor_HK_TwoCompSys"/>
</dbReference>
<evidence type="ECO:0000256" key="5">
    <source>
        <dbReference type="ARBA" id="ARBA00022741"/>
    </source>
</evidence>
<feature type="transmembrane region" description="Helical" evidence="9">
    <location>
        <begin position="135"/>
        <end position="157"/>
    </location>
</feature>
<evidence type="ECO:0000256" key="8">
    <source>
        <dbReference type="ARBA" id="ARBA00023012"/>
    </source>
</evidence>
<evidence type="ECO:0000313" key="13">
    <source>
        <dbReference type="Proteomes" id="UP000469185"/>
    </source>
</evidence>
<feature type="transmembrane region" description="Helical" evidence="9">
    <location>
        <begin position="109"/>
        <end position="129"/>
    </location>
</feature>
<evidence type="ECO:0000256" key="6">
    <source>
        <dbReference type="ARBA" id="ARBA00022777"/>
    </source>
</evidence>
<sequence>MPALLTADVSPAERHARRSPRDWAVDVAAFLIAIVFGILGFVEVVQVDGFTWLRIVDLAVGASACVALWWRRRWPVHLAVIMTVAGLFSPATSGALVVMIFTVAVHRRFPVVAGIAAANILGAALYFRIYPSPDMSWPASMVFIALFTVAIVAWGMFVRARRQLVISLRERARQAESEAHLRVEQARHRERERIAREMHDVLAHRLSLLSVHANALEYRPDAPPEDLARVSGVIRESAHQALQDLREVIGVLRTPAQRADGAGQPALEELTSLVTESTQAGMDVTVVDTRTDEGDPPPLVDRCAYRLIQEGLTNARKHAPGTAVTISLGGGPGEGLRVSVHNAPLRRHVADGSIPGAGTGLVGLRERVDLAGGLLSHRSLPDGGFTLSAELPWPR</sequence>
<dbReference type="GO" id="GO:0016020">
    <property type="term" value="C:membrane"/>
    <property type="evidence" value="ECO:0007669"/>
    <property type="project" value="InterPro"/>
</dbReference>
<evidence type="ECO:0000256" key="1">
    <source>
        <dbReference type="ARBA" id="ARBA00000085"/>
    </source>
</evidence>
<evidence type="ECO:0000256" key="7">
    <source>
        <dbReference type="ARBA" id="ARBA00022840"/>
    </source>
</evidence>
<dbReference type="CDD" id="cd16917">
    <property type="entry name" value="HATPase_UhpB-NarQ-NarX-like"/>
    <property type="match status" value="1"/>
</dbReference>
<dbReference type="Gene3D" id="3.30.565.10">
    <property type="entry name" value="Histidine kinase-like ATPase, C-terminal domain"/>
    <property type="match status" value="1"/>
</dbReference>
<keyword evidence="9" id="KW-0472">Membrane</keyword>
<evidence type="ECO:0000313" key="12">
    <source>
        <dbReference type="EMBL" id="NED97574.1"/>
    </source>
</evidence>
<evidence type="ECO:0000256" key="4">
    <source>
        <dbReference type="ARBA" id="ARBA00022679"/>
    </source>
</evidence>